<gene>
    <name evidence="1" type="ORF">ACFQNF_04100</name>
</gene>
<evidence type="ECO:0000313" key="1">
    <source>
        <dbReference type="EMBL" id="MFC7419054.1"/>
    </source>
</evidence>
<name>A0ABW2QW77_9NEIS</name>
<reference evidence="2" key="1">
    <citation type="journal article" date="2019" name="Int. J. Syst. Evol. Microbiol.">
        <title>The Global Catalogue of Microorganisms (GCM) 10K type strain sequencing project: providing services to taxonomists for standard genome sequencing and annotation.</title>
        <authorList>
            <consortium name="The Broad Institute Genomics Platform"/>
            <consortium name="The Broad Institute Genome Sequencing Center for Infectious Disease"/>
            <person name="Wu L."/>
            <person name="Ma J."/>
        </authorList>
    </citation>
    <scope>NUCLEOTIDE SEQUENCE [LARGE SCALE GENOMIC DNA]</scope>
    <source>
        <strain evidence="2">CCUG 62945</strain>
    </source>
</reference>
<evidence type="ECO:0000313" key="2">
    <source>
        <dbReference type="Proteomes" id="UP001596473"/>
    </source>
</evidence>
<dbReference type="RefSeq" id="WP_380186295.1">
    <property type="nucleotide sequence ID" value="NZ_JBHTBQ010000006.1"/>
</dbReference>
<dbReference type="EMBL" id="JBHTBQ010000006">
    <property type="protein sequence ID" value="MFC7419054.1"/>
    <property type="molecule type" value="Genomic_DNA"/>
</dbReference>
<sequence>MKALLSKLLDKPMTFCDTRLGGPAFYSEVELDEGLELRLRKAALVAAAKIEEWRWRCRERF</sequence>
<protein>
    <submittedName>
        <fullName evidence="1">Uncharacterized protein</fullName>
    </submittedName>
</protein>
<comment type="caution">
    <text evidence="1">The sequence shown here is derived from an EMBL/GenBank/DDBJ whole genome shotgun (WGS) entry which is preliminary data.</text>
</comment>
<keyword evidence="2" id="KW-1185">Reference proteome</keyword>
<proteinExistence type="predicted"/>
<accession>A0ABW2QW77</accession>
<organism evidence="1 2">
    <name type="scientific">Iodobacter arcticus</name>
    <dbReference type="NCBI Taxonomy" id="590593"/>
    <lineage>
        <taxon>Bacteria</taxon>
        <taxon>Pseudomonadati</taxon>
        <taxon>Pseudomonadota</taxon>
        <taxon>Betaproteobacteria</taxon>
        <taxon>Neisseriales</taxon>
        <taxon>Chitinibacteraceae</taxon>
        <taxon>Iodobacter</taxon>
    </lineage>
</organism>
<dbReference type="Proteomes" id="UP001596473">
    <property type="component" value="Unassembled WGS sequence"/>
</dbReference>